<evidence type="ECO:0000256" key="8">
    <source>
        <dbReference type="RuleBase" id="RU000454"/>
    </source>
</evidence>
<keyword evidence="5" id="KW-0865">Zymogen</keyword>
<dbReference type="PANTHER" id="PTHR47966">
    <property type="entry name" value="BETA-SITE APP-CLEAVING ENZYME, ISOFORM A-RELATED"/>
    <property type="match status" value="1"/>
</dbReference>
<dbReference type="AlphaFoldDB" id="A0A078HHW2"/>
<keyword evidence="9" id="KW-0732">Signal</keyword>
<reference evidence="12 13" key="1">
    <citation type="journal article" date="2014" name="Science">
        <title>Plant genetics. Early allopolyploid evolution in the post-Neolithic Brassica napus oilseed genome.</title>
        <authorList>
            <person name="Chalhoub B."/>
            <person name="Denoeud F."/>
            <person name="Liu S."/>
            <person name="Parkin I.A."/>
            <person name="Tang H."/>
            <person name="Wang X."/>
            <person name="Chiquet J."/>
            <person name="Belcram H."/>
            <person name="Tong C."/>
            <person name="Samans B."/>
            <person name="Correa M."/>
            <person name="Da Silva C."/>
            <person name="Just J."/>
            <person name="Falentin C."/>
            <person name="Koh C.S."/>
            <person name="Le Clainche I."/>
            <person name="Bernard M."/>
            <person name="Bento P."/>
            <person name="Noel B."/>
            <person name="Labadie K."/>
            <person name="Alberti A."/>
            <person name="Charles M."/>
            <person name="Arnaud D."/>
            <person name="Guo H."/>
            <person name="Daviaud C."/>
            <person name="Alamery S."/>
            <person name="Jabbari K."/>
            <person name="Zhao M."/>
            <person name="Edger P.P."/>
            <person name="Chelaifa H."/>
            <person name="Tack D."/>
            <person name="Lassalle G."/>
            <person name="Mestiri I."/>
            <person name="Schnel N."/>
            <person name="Le Paslier M.C."/>
            <person name="Fan G."/>
            <person name="Renault V."/>
            <person name="Bayer P.E."/>
            <person name="Golicz A.A."/>
            <person name="Manoli S."/>
            <person name="Lee T.H."/>
            <person name="Thi V.H."/>
            <person name="Chalabi S."/>
            <person name="Hu Q."/>
            <person name="Fan C."/>
            <person name="Tollenaere R."/>
            <person name="Lu Y."/>
            <person name="Battail C."/>
            <person name="Shen J."/>
            <person name="Sidebottom C.H."/>
            <person name="Wang X."/>
            <person name="Canaguier A."/>
            <person name="Chauveau A."/>
            <person name="Berard A."/>
            <person name="Deniot G."/>
            <person name="Guan M."/>
            <person name="Liu Z."/>
            <person name="Sun F."/>
            <person name="Lim Y.P."/>
            <person name="Lyons E."/>
            <person name="Town C.D."/>
            <person name="Bancroft I."/>
            <person name="Wang X."/>
            <person name="Meng J."/>
            <person name="Ma J."/>
            <person name="Pires J.C."/>
            <person name="King G.J."/>
            <person name="Brunel D."/>
            <person name="Delourme R."/>
            <person name="Renard M."/>
            <person name="Aury J.M."/>
            <person name="Adams K.L."/>
            <person name="Batley J."/>
            <person name="Snowdon R.J."/>
            <person name="Tost J."/>
            <person name="Edwards D."/>
            <person name="Zhou Y."/>
            <person name="Hua W."/>
            <person name="Sharpe A.G."/>
            <person name="Paterson A.H."/>
            <person name="Guan C."/>
            <person name="Wincker P."/>
        </authorList>
    </citation>
    <scope>NUCLEOTIDE SEQUENCE [LARGE SCALE GENOMIC DNA]</scope>
    <source>
        <strain evidence="13">cv. Darmor-bzh</strain>
    </source>
</reference>
<dbReference type="PaxDb" id="3708-A0A078HHW2"/>
<dbReference type="InterPro" id="IPR033121">
    <property type="entry name" value="PEPTIDASE_A1"/>
</dbReference>
<keyword evidence="3 8" id="KW-0064">Aspartyl protease</keyword>
<dbReference type="FunFam" id="2.40.70.10:FF:000115">
    <property type="entry name" value="Lysosomal aspartic protease"/>
    <property type="match status" value="1"/>
</dbReference>
<comment type="similarity">
    <text evidence="1 8">Belongs to the peptidase A1 family.</text>
</comment>
<keyword evidence="13" id="KW-1185">Reference proteome</keyword>
<accession>A0A078HHW2</accession>
<evidence type="ECO:0000256" key="7">
    <source>
        <dbReference type="PIRSR" id="PIRSR601461-2"/>
    </source>
</evidence>
<evidence type="ECO:0000256" key="5">
    <source>
        <dbReference type="ARBA" id="ARBA00023145"/>
    </source>
</evidence>
<dbReference type="PROSITE" id="PS51767">
    <property type="entry name" value="PEPTIDASE_A1"/>
    <property type="match status" value="1"/>
</dbReference>
<dbReference type="OMA" id="RAYWQVK"/>
<evidence type="ECO:0000313" key="13">
    <source>
        <dbReference type="Proteomes" id="UP000028999"/>
    </source>
</evidence>
<keyword evidence="2 8" id="KW-0645">Protease</keyword>
<dbReference type="PRINTS" id="PR00792">
    <property type="entry name" value="PEPSIN"/>
</dbReference>
<name>A0A078HHW2_BRANA</name>
<dbReference type="EMBL" id="HG994372">
    <property type="protein sequence ID" value="CAF2116903.1"/>
    <property type="molecule type" value="Genomic_DNA"/>
</dbReference>
<evidence type="ECO:0000256" key="3">
    <source>
        <dbReference type="ARBA" id="ARBA00022750"/>
    </source>
</evidence>
<feature type="signal peptide" evidence="9">
    <location>
        <begin position="1"/>
        <end position="23"/>
    </location>
</feature>
<dbReference type="Gramene" id="CDY37447">
    <property type="protein sequence ID" value="CDY37447"/>
    <property type="gene ID" value="GSBRNA2T00064027001"/>
</dbReference>
<evidence type="ECO:0000256" key="1">
    <source>
        <dbReference type="ARBA" id="ARBA00007447"/>
    </source>
</evidence>
<dbReference type="GO" id="GO:0006508">
    <property type="term" value="P:proteolysis"/>
    <property type="evidence" value="ECO:0000318"/>
    <property type="project" value="GO_Central"/>
</dbReference>
<dbReference type="STRING" id="3708.A0A078HHW2"/>
<dbReference type="InterPro" id="IPR001461">
    <property type="entry name" value="Aspartic_peptidase_A1"/>
</dbReference>
<feature type="disulfide bond" evidence="7">
    <location>
        <begin position="292"/>
        <end position="330"/>
    </location>
</feature>
<reference evidence="11" key="3">
    <citation type="submission" date="2021-01" db="EMBL/GenBank/DDBJ databases">
        <authorList>
            <consortium name="Genoscope - CEA"/>
            <person name="William W."/>
        </authorList>
    </citation>
    <scope>NUCLEOTIDE SEQUENCE</scope>
</reference>
<reference evidence="12" key="2">
    <citation type="submission" date="2014-06" db="EMBL/GenBank/DDBJ databases">
        <authorList>
            <person name="Genoscope - CEA"/>
        </authorList>
    </citation>
    <scope>NUCLEOTIDE SEQUENCE</scope>
</reference>
<evidence type="ECO:0000259" key="10">
    <source>
        <dbReference type="PROSITE" id="PS51767"/>
    </source>
</evidence>
<evidence type="ECO:0000313" key="12">
    <source>
        <dbReference type="EMBL" id="CDY37447.1"/>
    </source>
</evidence>
<protein>
    <submittedName>
        <fullName evidence="11">(rape) hypothetical protein</fullName>
    </submittedName>
    <submittedName>
        <fullName evidence="12">BnaC08g45850D protein</fullName>
    </submittedName>
</protein>
<evidence type="ECO:0000256" key="9">
    <source>
        <dbReference type="SAM" id="SignalP"/>
    </source>
</evidence>
<dbReference type="Pfam" id="PF00026">
    <property type="entry name" value="Asp"/>
    <property type="match status" value="1"/>
</dbReference>
<dbReference type="GO" id="GO:0004190">
    <property type="term" value="F:aspartic-type endopeptidase activity"/>
    <property type="evidence" value="ECO:0000318"/>
    <property type="project" value="GO_Central"/>
</dbReference>
<dbReference type="Proteomes" id="UP000028999">
    <property type="component" value="Unassembled WGS sequence"/>
</dbReference>
<dbReference type="PANTHER" id="PTHR47966:SF84">
    <property type="entry name" value="EUKARYOTIC ASPARTYL PROTEASE FAMILY PROTEIN"/>
    <property type="match status" value="1"/>
</dbReference>
<keyword evidence="7" id="KW-1015">Disulfide bond</keyword>
<evidence type="ECO:0000313" key="11">
    <source>
        <dbReference type="EMBL" id="CAF2116903.1"/>
    </source>
</evidence>
<gene>
    <name evidence="12" type="primary">BnaC08g45850D</name>
    <name evidence="11" type="ORF">DARMORV10_C08P52990.1</name>
    <name evidence="12" type="ORF">GSBRNA2T00064027001</name>
</gene>
<evidence type="ECO:0000256" key="6">
    <source>
        <dbReference type="PIRSR" id="PIRSR601461-1"/>
    </source>
</evidence>
<feature type="chain" id="PRO_5040562239" evidence="9">
    <location>
        <begin position="24"/>
        <end position="373"/>
    </location>
</feature>
<dbReference type="SMR" id="A0A078HHW2"/>
<keyword evidence="4 8" id="KW-0378">Hydrolase</keyword>
<dbReference type="SUPFAM" id="SSF50630">
    <property type="entry name" value="Acid proteases"/>
    <property type="match status" value="1"/>
</dbReference>
<sequence>MFTLKSFFVIVTIIICDLQISNGSVSLTIKKKNINEGVVSLTNFDDVIYYGEVSVGTPPQKFNVVFDTGSSNFWIPSTKWPTDTVYPHPKFNTEGSKTYTAKYDNTDKHKRKINVDITYTVGALKGTLSQDNLILGGIILEAQDFFVGFKPDLHMKKVKFDGILGLGLPSLKFAGTVSVLENLVNKKLITQHIFSIRMTPRKGPGADAGQIIFGGLNERHFLGKHFYVPVLSGKGFWNISMSQISVNGEDMKACAPQCFAFVDAGTTDIFGPKDEIMKIYAAVNTTKKQIACYKVKTLPVISFVIGGKSFSITRNNYAYEYLDRRGAKRCDLRLEQSDSNTWVLGIAFMEAYHTVFDIQDFNKPKIGFASAAP</sequence>
<dbReference type="Gene3D" id="2.40.70.10">
    <property type="entry name" value="Acid Proteases"/>
    <property type="match status" value="2"/>
</dbReference>
<feature type="active site" evidence="6">
    <location>
        <position position="67"/>
    </location>
</feature>
<dbReference type="InterPro" id="IPR001969">
    <property type="entry name" value="Aspartic_peptidase_AS"/>
</dbReference>
<feature type="active site" evidence="6">
    <location>
        <position position="263"/>
    </location>
</feature>
<evidence type="ECO:0000256" key="2">
    <source>
        <dbReference type="ARBA" id="ARBA00022670"/>
    </source>
</evidence>
<dbReference type="EMBL" id="LK032400">
    <property type="protein sequence ID" value="CDY37447.1"/>
    <property type="molecule type" value="Genomic_DNA"/>
</dbReference>
<dbReference type="PROSITE" id="PS00141">
    <property type="entry name" value="ASP_PROTEASE"/>
    <property type="match status" value="1"/>
</dbReference>
<dbReference type="Proteomes" id="UP001295469">
    <property type="component" value="Chromosome C08"/>
</dbReference>
<dbReference type="InterPro" id="IPR021109">
    <property type="entry name" value="Peptidase_aspartic_dom_sf"/>
</dbReference>
<evidence type="ECO:0000256" key="4">
    <source>
        <dbReference type="ARBA" id="ARBA00022801"/>
    </source>
</evidence>
<feature type="domain" description="Peptidase A1" evidence="10">
    <location>
        <begin position="49"/>
        <end position="369"/>
    </location>
</feature>
<organism evidence="12 13">
    <name type="scientific">Brassica napus</name>
    <name type="common">Rape</name>
    <dbReference type="NCBI Taxonomy" id="3708"/>
    <lineage>
        <taxon>Eukaryota</taxon>
        <taxon>Viridiplantae</taxon>
        <taxon>Streptophyta</taxon>
        <taxon>Embryophyta</taxon>
        <taxon>Tracheophyta</taxon>
        <taxon>Spermatophyta</taxon>
        <taxon>Magnoliopsida</taxon>
        <taxon>eudicotyledons</taxon>
        <taxon>Gunneridae</taxon>
        <taxon>Pentapetalae</taxon>
        <taxon>rosids</taxon>
        <taxon>malvids</taxon>
        <taxon>Brassicales</taxon>
        <taxon>Brassicaceae</taxon>
        <taxon>Brassiceae</taxon>
        <taxon>Brassica</taxon>
    </lineage>
</organism>
<feature type="disulfide bond" evidence="7">
    <location>
        <begin position="254"/>
        <end position="258"/>
    </location>
</feature>
<proteinExistence type="inferred from homology"/>